<evidence type="ECO:0000313" key="2">
    <source>
        <dbReference type="EMBL" id="PQB04874.1"/>
    </source>
</evidence>
<evidence type="ECO:0000256" key="1">
    <source>
        <dbReference type="HAMAP-Rule" id="MF_00652"/>
    </source>
</evidence>
<evidence type="ECO:0000313" key="3">
    <source>
        <dbReference type="Proteomes" id="UP000239800"/>
    </source>
</evidence>
<dbReference type="NCBIfam" id="NF002542">
    <property type="entry name" value="PRK02101.1-3"/>
    <property type="match status" value="1"/>
</dbReference>
<dbReference type="GO" id="GO:0033194">
    <property type="term" value="P:response to hydroperoxide"/>
    <property type="evidence" value="ECO:0007669"/>
    <property type="project" value="TreeGrafter"/>
</dbReference>
<organism evidence="2 3">
    <name type="scientific">Aureitalea marina</name>
    <dbReference type="NCBI Taxonomy" id="930804"/>
    <lineage>
        <taxon>Bacteria</taxon>
        <taxon>Pseudomonadati</taxon>
        <taxon>Bacteroidota</taxon>
        <taxon>Flavobacteriia</taxon>
        <taxon>Flavobacteriales</taxon>
        <taxon>Flavobacteriaceae</taxon>
        <taxon>Aureitalea</taxon>
    </lineage>
</organism>
<name>A0A2S7KQH1_9FLAO</name>
<proteinExistence type="inferred from homology"/>
<protein>
    <recommendedName>
        <fullName evidence="1">UPF0246 protein BST85_08205</fullName>
    </recommendedName>
</protein>
<gene>
    <name evidence="2" type="ORF">BST85_08205</name>
</gene>
<dbReference type="PANTHER" id="PTHR30283">
    <property type="entry name" value="PEROXIDE STRESS RESPONSE PROTEIN YAAA"/>
    <property type="match status" value="1"/>
</dbReference>
<reference evidence="2 3" key="1">
    <citation type="submission" date="2016-11" db="EMBL/GenBank/DDBJ databases">
        <title>Trade-off between light-utilization and light-protection in marine flavobacteria.</title>
        <authorList>
            <person name="Kumagai Y."/>
        </authorList>
    </citation>
    <scope>NUCLEOTIDE SEQUENCE [LARGE SCALE GENOMIC DNA]</scope>
    <source>
        <strain evidence="2 3">NBRC 107741</strain>
    </source>
</reference>
<dbReference type="NCBIfam" id="NF002543">
    <property type="entry name" value="PRK02101.1-4"/>
    <property type="match status" value="1"/>
</dbReference>
<dbReference type="Pfam" id="PF03883">
    <property type="entry name" value="H2O2_YaaD"/>
    <property type="match status" value="1"/>
</dbReference>
<dbReference type="GO" id="GO:0005829">
    <property type="term" value="C:cytosol"/>
    <property type="evidence" value="ECO:0007669"/>
    <property type="project" value="TreeGrafter"/>
</dbReference>
<dbReference type="RefSeq" id="WP_104812805.1">
    <property type="nucleotide sequence ID" value="NZ_MQUB01000001.1"/>
</dbReference>
<dbReference type="OrthoDB" id="9777133at2"/>
<comment type="caution">
    <text evidence="2">The sequence shown here is derived from an EMBL/GenBank/DDBJ whole genome shotgun (WGS) entry which is preliminary data.</text>
</comment>
<comment type="similarity">
    <text evidence="1">Belongs to the UPF0246 family.</text>
</comment>
<dbReference type="Proteomes" id="UP000239800">
    <property type="component" value="Unassembled WGS sequence"/>
</dbReference>
<dbReference type="PANTHER" id="PTHR30283:SF4">
    <property type="entry name" value="PEROXIDE STRESS RESISTANCE PROTEIN YAAA"/>
    <property type="match status" value="1"/>
</dbReference>
<dbReference type="EMBL" id="MQUB01000001">
    <property type="protein sequence ID" value="PQB04874.1"/>
    <property type="molecule type" value="Genomic_DNA"/>
</dbReference>
<dbReference type="InterPro" id="IPR005583">
    <property type="entry name" value="YaaA"/>
</dbReference>
<keyword evidence="3" id="KW-1185">Reference proteome</keyword>
<dbReference type="AlphaFoldDB" id="A0A2S7KQH1"/>
<sequence>MKILLSPAKSMDFDSELPTDRSSEVDFSDQSIRLNKLLKKKSARSLGKLMNISPNLADLNFERNQAWSFPFEENVSRQAIYAFNGEAYRGMDSHTFTDSELNYAQDSLRILSGLYGMLKPMDRIMPYRLEMGTKIKVGVKKNLYEFWKPKLTKALNGELREDEIVVNVASNEYSKALDLKSLKGQVITCHFKELRGDEYKVIMTFAKFARGLMARYLIQSKAETLDDIKSFNLDGYGYAESLSTDTELVFTR</sequence>
<dbReference type="HAMAP" id="MF_00652">
    <property type="entry name" value="UPF0246"/>
    <property type="match status" value="1"/>
</dbReference>
<accession>A0A2S7KQH1</accession>